<sequence>MQIAAIITTIAYVATSVSTGITYTGTTYTEFEGYPLPASTNGCVHSVFCEGIFKSVETFEHLSIRLKPRKSLDATLELIMKLV</sequence>
<keyword evidence="2" id="KW-1185">Reference proteome</keyword>
<dbReference type="AlphaFoldDB" id="A0A9N9Q8N1"/>
<organism evidence="1 2">
    <name type="scientific">Hymenoscyphus albidus</name>
    <dbReference type="NCBI Taxonomy" id="595503"/>
    <lineage>
        <taxon>Eukaryota</taxon>
        <taxon>Fungi</taxon>
        <taxon>Dikarya</taxon>
        <taxon>Ascomycota</taxon>
        <taxon>Pezizomycotina</taxon>
        <taxon>Leotiomycetes</taxon>
        <taxon>Helotiales</taxon>
        <taxon>Helotiaceae</taxon>
        <taxon>Hymenoscyphus</taxon>
    </lineage>
</organism>
<dbReference type="EMBL" id="CAJVRM010000240">
    <property type="protein sequence ID" value="CAG8978031.1"/>
    <property type="molecule type" value="Genomic_DNA"/>
</dbReference>
<name>A0A9N9Q8N1_9HELO</name>
<protein>
    <submittedName>
        <fullName evidence="1">Uncharacterized protein</fullName>
    </submittedName>
</protein>
<comment type="caution">
    <text evidence="1">The sequence shown here is derived from an EMBL/GenBank/DDBJ whole genome shotgun (WGS) entry which is preliminary data.</text>
</comment>
<dbReference type="Proteomes" id="UP000701801">
    <property type="component" value="Unassembled WGS sequence"/>
</dbReference>
<evidence type="ECO:0000313" key="2">
    <source>
        <dbReference type="Proteomes" id="UP000701801"/>
    </source>
</evidence>
<proteinExistence type="predicted"/>
<reference evidence="1" key="1">
    <citation type="submission" date="2021-07" db="EMBL/GenBank/DDBJ databases">
        <authorList>
            <person name="Durling M."/>
        </authorList>
    </citation>
    <scope>NUCLEOTIDE SEQUENCE</scope>
</reference>
<accession>A0A9N9Q8N1</accession>
<gene>
    <name evidence="1" type="ORF">HYALB_00000701</name>
</gene>
<evidence type="ECO:0000313" key="1">
    <source>
        <dbReference type="EMBL" id="CAG8978031.1"/>
    </source>
</evidence>